<dbReference type="AlphaFoldDB" id="A0A8K0DA75"/>
<dbReference type="OrthoDB" id="6783309at2759"/>
<feature type="region of interest" description="Disordered" evidence="1">
    <location>
        <begin position="267"/>
        <end position="304"/>
    </location>
</feature>
<organism evidence="2 3">
    <name type="scientific">Ignelater luminosus</name>
    <name type="common">Cucubano</name>
    <name type="synonym">Pyrophorus luminosus</name>
    <dbReference type="NCBI Taxonomy" id="2038154"/>
    <lineage>
        <taxon>Eukaryota</taxon>
        <taxon>Metazoa</taxon>
        <taxon>Ecdysozoa</taxon>
        <taxon>Arthropoda</taxon>
        <taxon>Hexapoda</taxon>
        <taxon>Insecta</taxon>
        <taxon>Pterygota</taxon>
        <taxon>Neoptera</taxon>
        <taxon>Endopterygota</taxon>
        <taxon>Coleoptera</taxon>
        <taxon>Polyphaga</taxon>
        <taxon>Elateriformia</taxon>
        <taxon>Elateroidea</taxon>
        <taxon>Elateridae</taxon>
        <taxon>Agrypninae</taxon>
        <taxon>Pyrophorini</taxon>
        <taxon>Ignelater</taxon>
    </lineage>
</organism>
<protein>
    <recommendedName>
        <fullName evidence="4">HTH CENPB-type domain-containing protein</fullName>
    </recommendedName>
</protein>
<sequence length="304" mass="34421">MQDNMEVRQKKTDKTAGKFRENVMREAVNLVINAKANNIKISKSWENPRKASFDWYKGFLKRHPNIFLRTPEGCSLARAEGFNEVNAESFFTKLENVLQRHTNFLSGLRIYNRDETETLRVQKNLVRVLAEKGTRQVSKIQSSERGTLVATCCTSHMLAGVSSNSGSIICGNRLSSINKPVNIAADYKKTEIHPYDRRVFTEKNFLASQVTERTLVNLLNTDPRAFTSASTTHIPIEAHLSPMHEELTTYSPTRNIIATTFISPSDIRGNPKKTRTVSSINRRRKGKTMIASDASEKTEIENIE</sequence>
<evidence type="ECO:0008006" key="4">
    <source>
        <dbReference type="Google" id="ProtNLM"/>
    </source>
</evidence>
<gene>
    <name evidence="2" type="ORF">ILUMI_06468</name>
</gene>
<evidence type="ECO:0000313" key="2">
    <source>
        <dbReference type="EMBL" id="KAF2899706.1"/>
    </source>
</evidence>
<keyword evidence="3" id="KW-1185">Reference proteome</keyword>
<evidence type="ECO:0000256" key="1">
    <source>
        <dbReference type="SAM" id="MobiDB-lite"/>
    </source>
</evidence>
<dbReference type="Proteomes" id="UP000801492">
    <property type="component" value="Unassembled WGS sequence"/>
</dbReference>
<feature type="compositionally biased region" description="Basic residues" evidence="1">
    <location>
        <begin position="270"/>
        <end position="287"/>
    </location>
</feature>
<name>A0A8K0DA75_IGNLU</name>
<accession>A0A8K0DA75</accession>
<reference evidence="2" key="1">
    <citation type="submission" date="2019-08" db="EMBL/GenBank/DDBJ databases">
        <title>The genome of the North American firefly Photinus pyralis.</title>
        <authorList>
            <consortium name="Photinus pyralis genome working group"/>
            <person name="Fallon T.R."/>
            <person name="Sander Lower S.E."/>
            <person name="Weng J.-K."/>
        </authorList>
    </citation>
    <scope>NUCLEOTIDE SEQUENCE</scope>
    <source>
        <strain evidence="2">TRF0915ILg1</strain>
        <tissue evidence="2">Whole body</tissue>
    </source>
</reference>
<comment type="caution">
    <text evidence="2">The sequence shown here is derived from an EMBL/GenBank/DDBJ whole genome shotgun (WGS) entry which is preliminary data.</text>
</comment>
<dbReference type="EMBL" id="VTPC01002670">
    <property type="protein sequence ID" value="KAF2899706.1"/>
    <property type="molecule type" value="Genomic_DNA"/>
</dbReference>
<evidence type="ECO:0000313" key="3">
    <source>
        <dbReference type="Proteomes" id="UP000801492"/>
    </source>
</evidence>
<proteinExistence type="predicted"/>
<feature type="compositionally biased region" description="Basic and acidic residues" evidence="1">
    <location>
        <begin position="294"/>
        <end position="304"/>
    </location>
</feature>